<comment type="caution">
    <text evidence="3">The sequence shown here is derived from an EMBL/GenBank/DDBJ whole genome shotgun (WGS) entry which is preliminary data.</text>
</comment>
<evidence type="ECO:0000259" key="2">
    <source>
        <dbReference type="Pfam" id="PF03432"/>
    </source>
</evidence>
<feature type="domain" description="MobA/VirD2-like nuclease" evidence="2">
    <location>
        <begin position="32"/>
        <end position="153"/>
    </location>
</feature>
<evidence type="ECO:0000313" key="3">
    <source>
        <dbReference type="EMBL" id="GEO11782.1"/>
    </source>
</evidence>
<dbReference type="OrthoDB" id="915634at2"/>
<protein>
    <recommendedName>
        <fullName evidence="2">MobA/VirD2-like nuclease domain-containing protein</fullName>
    </recommendedName>
</protein>
<dbReference type="Proteomes" id="UP000321513">
    <property type="component" value="Unassembled WGS sequence"/>
</dbReference>
<dbReference type="EMBL" id="BJYT01000028">
    <property type="protein sequence ID" value="GEO11782.1"/>
    <property type="molecule type" value="Genomic_DNA"/>
</dbReference>
<sequence length="309" mass="36067">MIGKITIGKFFRGCIAYCLHDKIQQKDQQVMKDRAEILMFNKCFGNEKELVQQFNEVRQLNMKLSKPVLHVTLSFAAGENLSKDKLMEMSEHCAKDLGFENNQYIAIAHRDTNHQHLHIVANRIGFDQRTVSDSNNYQKMAKYCRKMELRYELKQVLSPRKYLSKEQRSISRFDQRKELLRSNIQQALKECKDLHQFEAAMNKRGYKIIKGRGISFTDEKKVTVKGSELNYSLATIEKILARQQVLRAQGQSNLPAQPFVQQPASSNDSIFKSNEEGTMDVLMKPQPNNEEIDKHFKQKRKKKRQSHRL</sequence>
<evidence type="ECO:0000256" key="1">
    <source>
        <dbReference type="SAM" id="MobiDB-lite"/>
    </source>
</evidence>
<accession>A0A512BII0</accession>
<dbReference type="RefSeq" id="WP_147205895.1">
    <property type="nucleotide sequence ID" value="NZ_BJYT01000028.1"/>
</dbReference>
<keyword evidence="4" id="KW-1185">Reference proteome</keyword>
<gene>
    <name evidence="3" type="ORF">SAE01_42780</name>
</gene>
<organism evidence="3 4">
    <name type="scientific">Segetibacter aerophilus</name>
    <dbReference type="NCBI Taxonomy" id="670293"/>
    <lineage>
        <taxon>Bacteria</taxon>
        <taxon>Pseudomonadati</taxon>
        <taxon>Bacteroidota</taxon>
        <taxon>Chitinophagia</taxon>
        <taxon>Chitinophagales</taxon>
        <taxon>Chitinophagaceae</taxon>
        <taxon>Segetibacter</taxon>
    </lineage>
</organism>
<dbReference type="AlphaFoldDB" id="A0A512BII0"/>
<feature type="compositionally biased region" description="Basic residues" evidence="1">
    <location>
        <begin position="296"/>
        <end position="309"/>
    </location>
</feature>
<proteinExistence type="predicted"/>
<dbReference type="InterPro" id="IPR005094">
    <property type="entry name" value="Endonuclease_MobA/VirD2"/>
</dbReference>
<reference evidence="3 4" key="1">
    <citation type="submission" date="2019-07" db="EMBL/GenBank/DDBJ databases">
        <title>Whole genome shotgun sequence of Segetibacter aerophilus NBRC 106135.</title>
        <authorList>
            <person name="Hosoyama A."/>
            <person name="Uohara A."/>
            <person name="Ohji S."/>
            <person name="Ichikawa N."/>
        </authorList>
    </citation>
    <scope>NUCLEOTIDE SEQUENCE [LARGE SCALE GENOMIC DNA]</scope>
    <source>
        <strain evidence="3 4">NBRC 106135</strain>
    </source>
</reference>
<name>A0A512BII0_9BACT</name>
<dbReference type="Pfam" id="PF03432">
    <property type="entry name" value="Relaxase"/>
    <property type="match status" value="1"/>
</dbReference>
<evidence type="ECO:0000313" key="4">
    <source>
        <dbReference type="Proteomes" id="UP000321513"/>
    </source>
</evidence>
<feature type="region of interest" description="Disordered" evidence="1">
    <location>
        <begin position="280"/>
        <end position="309"/>
    </location>
</feature>